<dbReference type="Gene3D" id="3.40.50.1820">
    <property type="entry name" value="alpha/beta hydrolase"/>
    <property type="match status" value="1"/>
</dbReference>
<dbReference type="SUPFAM" id="SSF53474">
    <property type="entry name" value="alpha/beta-Hydrolases"/>
    <property type="match status" value="1"/>
</dbReference>
<dbReference type="OrthoDB" id="273452at2759"/>
<comment type="caution">
    <text evidence="2">The sequence shown here is derived from an EMBL/GenBank/DDBJ whole genome shotgun (WGS) entry which is preliminary data.</text>
</comment>
<evidence type="ECO:0000259" key="1">
    <source>
        <dbReference type="Pfam" id="PF05057"/>
    </source>
</evidence>
<protein>
    <recommendedName>
        <fullName evidence="1">DUF676 domain-containing protein</fullName>
    </recommendedName>
</protein>
<sequence length="365" mass="40212">MTNLPPAHASKVSHGCFCCVQKRHSSSSQSRAAATSSPSAKHLIIMVNGIVGSANNWKFAADQFTSKYGSEVLVHCSARNSSTLTFDGIDVMGHRLAEEVKEVVSDSPNLTKISFVAHSLGGLIARYAIGQLFSQSETMPANNTEEQETSEPLLGTILGLQPANFVTVATPHIGLRGNWQLPFLCGIAFLEKLAGWKGYCVVGRTGKHLFLADGVGSQTPLLRRMVSDCSQGFFMSGLKAFQRRVAYANSTYDHMVGWRTATFRREYELPKLRRQPLDPKYPHVIHIEDVPANTEKSSTDKKPALCPVEEEMISGLRQVAWQRVDVSFAGTVQRFAAHSTIQVKYFWMHSEGADVIAHIVDNFVL</sequence>
<dbReference type="Pfam" id="PF05057">
    <property type="entry name" value="DUF676"/>
    <property type="match status" value="1"/>
</dbReference>
<dbReference type="InterPro" id="IPR007751">
    <property type="entry name" value="DUF676_lipase-like"/>
</dbReference>
<dbReference type="EMBL" id="JABFUD020000015">
    <property type="protein sequence ID" value="KAI5069107.1"/>
    <property type="molecule type" value="Genomic_DNA"/>
</dbReference>
<gene>
    <name evidence="2" type="ORF">GOP47_0015408</name>
</gene>
<feature type="domain" description="DUF676" evidence="1">
    <location>
        <begin position="39"/>
        <end position="260"/>
    </location>
</feature>
<dbReference type="AlphaFoldDB" id="A0A9D4UJY8"/>
<reference evidence="2" key="1">
    <citation type="submission" date="2021-01" db="EMBL/GenBank/DDBJ databases">
        <title>Adiantum capillus-veneris genome.</title>
        <authorList>
            <person name="Fang Y."/>
            <person name="Liao Q."/>
        </authorList>
    </citation>
    <scope>NUCLEOTIDE SEQUENCE</scope>
    <source>
        <strain evidence="2">H3</strain>
        <tissue evidence="2">Leaf</tissue>
    </source>
</reference>
<accession>A0A9D4UJY8</accession>
<proteinExistence type="predicted"/>
<dbReference type="InterPro" id="IPR044294">
    <property type="entry name" value="Lipase-like"/>
</dbReference>
<dbReference type="Proteomes" id="UP000886520">
    <property type="component" value="Chromosome 15"/>
</dbReference>
<name>A0A9D4UJY8_ADICA</name>
<evidence type="ECO:0000313" key="3">
    <source>
        <dbReference type="Proteomes" id="UP000886520"/>
    </source>
</evidence>
<dbReference type="InterPro" id="IPR029058">
    <property type="entry name" value="AB_hydrolase_fold"/>
</dbReference>
<dbReference type="PANTHER" id="PTHR12482:SF4">
    <property type="entry name" value="ALPHA_BETA-HYDROLASES SUPERFAMILY PROTEIN"/>
    <property type="match status" value="1"/>
</dbReference>
<evidence type="ECO:0000313" key="2">
    <source>
        <dbReference type="EMBL" id="KAI5069107.1"/>
    </source>
</evidence>
<dbReference type="PANTHER" id="PTHR12482">
    <property type="entry name" value="LIPASE ROG1-RELATED-RELATED"/>
    <property type="match status" value="1"/>
</dbReference>
<keyword evidence="3" id="KW-1185">Reference proteome</keyword>
<organism evidence="2 3">
    <name type="scientific">Adiantum capillus-veneris</name>
    <name type="common">Maidenhair fern</name>
    <dbReference type="NCBI Taxonomy" id="13818"/>
    <lineage>
        <taxon>Eukaryota</taxon>
        <taxon>Viridiplantae</taxon>
        <taxon>Streptophyta</taxon>
        <taxon>Embryophyta</taxon>
        <taxon>Tracheophyta</taxon>
        <taxon>Polypodiopsida</taxon>
        <taxon>Polypodiidae</taxon>
        <taxon>Polypodiales</taxon>
        <taxon>Pteridineae</taxon>
        <taxon>Pteridaceae</taxon>
        <taxon>Vittarioideae</taxon>
        <taxon>Adiantum</taxon>
    </lineage>
</organism>